<accession>A0ABR6VJL6</accession>
<dbReference type="Gene3D" id="2.40.128.130">
    <property type="entry name" value="Autotransporter beta-domain"/>
    <property type="match status" value="1"/>
</dbReference>
<evidence type="ECO:0008006" key="5">
    <source>
        <dbReference type="Google" id="ProtNLM"/>
    </source>
</evidence>
<dbReference type="NCBIfam" id="NF038205">
    <property type="entry name" value="Campy_LoFi_RPT"/>
    <property type="match status" value="2"/>
</dbReference>
<evidence type="ECO:0000256" key="2">
    <source>
        <dbReference type="SAM" id="SignalP"/>
    </source>
</evidence>
<keyword evidence="2" id="KW-0732">Signal</keyword>
<keyword evidence="4" id="KW-1185">Reference proteome</keyword>
<feature type="signal peptide" evidence="2">
    <location>
        <begin position="1"/>
        <end position="28"/>
    </location>
</feature>
<gene>
    <name evidence="3" type="ORF">H8J70_06645</name>
</gene>
<sequence length="924" mass="96698">MGNRKGLLYVSVMLTLLASGVGTFSAQAADITNPEQTISDTKTGNAFGGKADTSGDNAVGNKLTIKYPGTVVGNAYGGYAENGAATKNTMILNGGIAGDLDYYNYGDVYGGYINSKSSTASATGNVVTTYGSIATGNVIGGDTEGTGEASNNEVILENTQVVMNVYGGYSYNGSAKNNKVTIKGSNNSKVYLGTVYGGLANKSGDSINNSVTLSGSTIVGNGAARYGIFVSGGYSRYGSVTDNKLNIKDESYIWSNIAGGLIDLDTTKQAKGDVSNNTITMTGGTVELAAFGGLNQGLGDAKENSINISGGTVDIDVSGGAAFTGSVKQNTVTISGTAKVTRNVYGGSSLTEAGAGTATENQVNIEGGSIGKNIYGGETKGTGDASENVVTISGGTVNADVYGGYAAAGNATGNSVNLKGGTFAATTLYGGWVNDTGTGQSTDNTLNVYAKGLTVANIDDFQNVNFLVPADMTTDDTMLTVMGTAKLKGANIRAGLQSDKVLGDTPKTITLLYANTLNVDDTTSYGLLNSAEVITPAYLVASAQVRQLDDNTIVMDLPAWQEVPQDDPKPQPNDGLNDNSDTKDDPEPQPDTNQSDNSDAHDDTTPEPTPWHISPDTKLFAEARATAMHTLTTAADFAATNGYDGAISAYAAEHGIRGQFTPYLVLGGHDLRADTGSHVDSQGLNANLGLVRRLYGKNHTDTILPFIEYGNGNYTSHLDDGARGDGDQRYIGGGVIVRRDQSDGLHYEGMVRAGRLQGDFKGRIAGYQTSYDSSAPYVSAMAGIGKIVPAGQNASYDFYGKFFWDHLSSDSVVVHNSLGTAGYYFDSINSYRTRLGLRWTKHQSETKSYYAGLAWDCEFGGDAHAKYRNFNTPSPSTQGSSAMLEIGWESQATKDNPWGADLHLTGWAGTQRGVTYSVSVTRAF</sequence>
<feature type="chain" id="PRO_5045046336" description="Autotransporter domain-containing protein" evidence="2">
    <location>
        <begin position="29"/>
        <end position="924"/>
    </location>
</feature>
<evidence type="ECO:0000313" key="3">
    <source>
        <dbReference type="EMBL" id="MBC3536925.1"/>
    </source>
</evidence>
<dbReference type="RefSeq" id="WP_186503078.1">
    <property type="nucleotide sequence ID" value="NZ_JACOGK010000016.1"/>
</dbReference>
<dbReference type="EMBL" id="JACOGK010000016">
    <property type="protein sequence ID" value="MBC3536925.1"/>
    <property type="molecule type" value="Genomic_DNA"/>
</dbReference>
<comment type="caution">
    <text evidence="3">The sequence shown here is derived from an EMBL/GenBank/DDBJ whole genome shotgun (WGS) entry which is preliminary data.</text>
</comment>
<dbReference type="SUPFAM" id="SSF103515">
    <property type="entry name" value="Autotransporter"/>
    <property type="match status" value="1"/>
</dbReference>
<dbReference type="InterPro" id="IPR036709">
    <property type="entry name" value="Autotransporte_beta_dom_sf"/>
</dbReference>
<evidence type="ECO:0000256" key="1">
    <source>
        <dbReference type="SAM" id="MobiDB-lite"/>
    </source>
</evidence>
<name>A0ABR6VJL6_9FIRM</name>
<proteinExistence type="predicted"/>
<dbReference type="Proteomes" id="UP000606870">
    <property type="component" value="Unassembled WGS sequence"/>
</dbReference>
<reference evidence="3 4" key="1">
    <citation type="submission" date="2020-08" db="EMBL/GenBank/DDBJ databases">
        <authorList>
            <person name="Liu C."/>
            <person name="Sun Q."/>
        </authorList>
    </citation>
    <scope>NUCLEOTIDE SEQUENCE [LARGE SCALE GENOMIC DNA]</scope>
    <source>
        <strain evidence="3 4">NSJ-59</strain>
    </source>
</reference>
<protein>
    <recommendedName>
        <fullName evidence="5">Autotransporter domain-containing protein</fullName>
    </recommendedName>
</protein>
<feature type="region of interest" description="Disordered" evidence="1">
    <location>
        <begin position="561"/>
        <end position="614"/>
    </location>
</feature>
<organism evidence="3 4">
    <name type="scientific">Megasphaera hominis</name>
    <dbReference type="NCBI Taxonomy" id="159836"/>
    <lineage>
        <taxon>Bacteria</taxon>
        <taxon>Bacillati</taxon>
        <taxon>Bacillota</taxon>
        <taxon>Negativicutes</taxon>
        <taxon>Veillonellales</taxon>
        <taxon>Veillonellaceae</taxon>
        <taxon>Megasphaera</taxon>
    </lineage>
</organism>
<evidence type="ECO:0000313" key="4">
    <source>
        <dbReference type="Proteomes" id="UP000606870"/>
    </source>
</evidence>